<dbReference type="PANTHER" id="PTHR11635">
    <property type="entry name" value="CAMP-DEPENDENT PROTEIN KINASE REGULATORY CHAIN"/>
    <property type="match status" value="1"/>
</dbReference>
<feature type="domain" description="Cyclic nucleotide-binding" evidence="1">
    <location>
        <begin position="165"/>
        <end position="223"/>
    </location>
</feature>
<dbReference type="SUPFAM" id="SSF51206">
    <property type="entry name" value="cAMP-binding domain-like"/>
    <property type="match status" value="2"/>
</dbReference>
<proteinExistence type="predicted"/>
<name>A0AAD1XZE2_EUPCR</name>
<evidence type="ECO:0000313" key="2">
    <source>
        <dbReference type="EMBL" id="CAI2381912.1"/>
    </source>
</evidence>
<dbReference type="Proteomes" id="UP001295684">
    <property type="component" value="Unassembled WGS sequence"/>
</dbReference>
<dbReference type="GO" id="GO:0004862">
    <property type="term" value="F:cAMP-dependent protein kinase inhibitor activity"/>
    <property type="evidence" value="ECO:0007669"/>
    <property type="project" value="TreeGrafter"/>
</dbReference>
<dbReference type="PRINTS" id="PR00103">
    <property type="entry name" value="CAMPKINASE"/>
</dbReference>
<dbReference type="GO" id="GO:0005952">
    <property type="term" value="C:cAMP-dependent protein kinase complex"/>
    <property type="evidence" value="ECO:0007669"/>
    <property type="project" value="InterPro"/>
</dbReference>
<dbReference type="PROSITE" id="PS50042">
    <property type="entry name" value="CNMP_BINDING_3"/>
    <property type="match status" value="2"/>
</dbReference>
<dbReference type="InterPro" id="IPR018490">
    <property type="entry name" value="cNMP-bd_dom_sf"/>
</dbReference>
<dbReference type="Gene3D" id="2.60.120.10">
    <property type="entry name" value="Jelly Rolls"/>
    <property type="match status" value="2"/>
</dbReference>
<evidence type="ECO:0000313" key="3">
    <source>
        <dbReference type="Proteomes" id="UP001295684"/>
    </source>
</evidence>
<accession>A0AAD1XZE2</accession>
<dbReference type="GO" id="GO:0034236">
    <property type="term" value="F:protein kinase A catalytic subunit binding"/>
    <property type="evidence" value="ECO:0007669"/>
    <property type="project" value="TreeGrafter"/>
</dbReference>
<dbReference type="GO" id="GO:0005829">
    <property type="term" value="C:cytosol"/>
    <property type="evidence" value="ECO:0007669"/>
    <property type="project" value="TreeGrafter"/>
</dbReference>
<evidence type="ECO:0000259" key="1">
    <source>
        <dbReference type="PROSITE" id="PS50042"/>
    </source>
</evidence>
<keyword evidence="3" id="KW-1185">Reference proteome</keyword>
<feature type="domain" description="Cyclic nucleotide-binding" evidence="1">
    <location>
        <begin position="281"/>
        <end position="384"/>
    </location>
</feature>
<dbReference type="InterPro" id="IPR050503">
    <property type="entry name" value="cAMP-dep_PK_reg_su-like"/>
</dbReference>
<reference evidence="2" key="1">
    <citation type="submission" date="2023-07" db="EMBL/GenBank/DDBJ databases">
        <authorList>
            <consortium name="AG Swart"/>
            <person name="Singh M."/>
            <person name="Singh A."/>
            <person name="Seah K."/>
            <person name="Emmerich C."/>
        </authorList>
    </citation>
    <scope>NUCLEOTIDE SEQUENCE</scope>
    <source>
        <strain evidence="2">DP1</strain>
    </source>
</reference>
<dbReference type="PANTHER" id="PTHR11635:SF152">
    <property type="entry name" value="CAMP-DEPENDENT PROTEIN KINASE TYPE I REGULATORY SUBUNIT-RELATED"/>
    <property type="match status" value="1"/>
</dbReference>
<dbReference type="EMBL" id="CAMPGE010024044">
    <property type="protein sequence ID" value="CAI2381912.1"/>
    <property type="molecule type" value="Genomic_DNA"/>
</dbReference>
<comment type="caution">
    <text evidence="2">The sequence shown here is derived from an EMBL/GenBank/DDBJ whole genome shotgun (WGS) entry which is preliminary data.</text>
</comment>
<protein>
    <recommendedName>
        <fullName evidence="1">Cyclic nucleotide-binding domain-containing protein</fullName>
    </recommendedName>
</protein>
<dbReference type="InterPro" id="IPR014710">
    <property type="entry name" value="RmlC-like_jellyroll"/>
</dbReference>
<dbReference type="InterPro" id="IPR000595">
    <property type="entry name" value="cNMP-bd_dom"/>
</dbReference>
<dbReference type="Pfam" id="PF00027">
    <property type="entry name" value="cNMP_binding"/>
    <property type="match status" value="1"/>
</dbReference>
<dbReference type="AlphaFoldDB" id="A0AAD1XZE2"/>
<dbReference type="GO" id="GO:0030552">
    <property type="term" value="F:cAMP binding"/>
    <property type="evidence" value="ECO:0007669"/>
    <property type="project" value="TreeGrafter"/>
</dbReference>
<organism evidence="2 3">
    <name type="scientific">Euplotes crassus</name>
    <dbReference type="NCBI Taxonomy" id="5936"/>
    <lineage>
        <taxon>Eukaryota</taxon>
        <taxon>Sar</taxon>
        <taxon>Alveolata</taxon>
        <taxon>Ciliophora</taxon>
        <taxon>Intramacronucleata</taxon>
        <taxon>Spirotrichea</taxon>
        <taxon>Hypotrichia</taxon>
        <taxon>Euplotida</taxon>
        <taxon>Euplotidae</taxon>
        <taxon>Moneuplotes</taxon>
    </lineage>
</organism>
<dbReference type="CDD" id="cd00038">
    <property type="entry name" value="CAP_ED"/>
    <property type="match status" value="1"/>
</dbReference>
<sequence length="890" mass="103489">MTKVPKPAVHLDVDYQPSTLHNANLDAHEEDHYFTIFKRTNPEYLRAKELLKEEMVQLICDAQRGTDNLFKTVSKIEQKQDEKLRIIELRQAKQESRQYHGKKMMFLLRRKKFKVIWYTVQFILQNVYNNRFKYEMFRYILMKDKSEINLFDVRWLQKELSNNHFFKKLIEQESPEVYQRCLGLLLSGDGVGYKQAQPGDTIIKYMDIGKTFYVIFKGMVDVFCPAECTAYLGVLEYNKLLEDYRDMVLSIDGSDEIPEPNQQYKEMEAYQKLSIKDIVHILEGTAPLKLRKEKDERRPSIFERRNSQQEDEENSKMFLKLEQGAYKSVKEYKIRYLKKVARLGEGASFGELALLTTKPRSSTIKAVTKTDMVTINKDQFKRVFSKVNKKILKHNIEHTLTKQEVLFKEGSRFEKAFLLTAGEFEISKKIDVNSISTSILDIPENPDFRNNSKIVNCKISKIKANEIVGLEEILLDRTKYITTLTCVSKKGKVIEVTANELFSKNKNPSTLQTLEEIGKNKTKFLYDRISWYREYETGLKPYHEPRQTLPLKNPKDIQKIKTNLEQMNKQAFNDIIKSKNQIKISQKTKNSAKISIIPNKIMNPIQLNYDVTNTNFHLEKLLPVVQPKMNIDSLRFFLNKREDSKIALKKAKHKEAMENHNAFMKRLRSGLTSRHLTTSIGNTEEFIPFDEPEIDSTAAIMQELQKRFNTISQHKNKCQQIRQKISKHKSLKNLKHRVIRNPKAAACRNKELGYISTSRQIQSHRDLCLTARSKLGGGFNTRVSPRTKLPNYAIDATLQKKIKELDNFSLGISSEVETKLEKGRNADLDIGPLSDDKISEQDISNFFVCKKDSLEISDKTICFRGQNIFNSRRISSNKNTKVSSAQISFM</sequence>
<gene>
    <name evidence="2" type="ORF">ECRASSUSDP1_LOCUS23378</name>
</gene>